<accession>A0A0S4L8G6</accession>
<protein>
    <recommendedName>
        <fullName evidence="1">HTH cro/C1-type domain-containing protein</fullName>
    </recommendedName>
</protein>
<dbReference type="InterPro" id="IPR010982">
    <property type="entry name" value="Lambda_DNA-bd_dom_sf"/>
</dbReference>
<reference evidence="3" key="1">
    <citation type="submission" date="2015-10" db="EMBL/GenBank/DDBJ databases">
        <authorList>
            <person name="Luecker S."/>
            <person name="Luecker S."/>
        </authorList>
    </citation>
    <scope>NUCLEOTIDE SEQUENCE [LARGE SCALE GENOMIC DNA]</scope>
</reference>
<evidence type="ECO:0000313" key="2">
    <source>
        <dbReference type="EMBL" id="CUS33503.1"/>
    </source>
</evidence>
<dbReference type="STRING" id="1742973.COMA2_130096"/>
<keyword evidence="3" id="KW-1185">Reference proteome</keyword>
<dbReference type="OrthoDB" id="9799085at2"/>
<feature type="domain" description="HTH cro/C1-type" evidence="1">
    <location>
        <begin position="50"/>
        <end position="94"/>
    </location>
</feature>
<dbReference type="RefSeq" id="WP_139077077.1">
    <property type="nucleotide sequence ID" value="NZ_CZPZ01000005.1"/>
</dbReference>
<evidence type="ECO:0000259" key="1">
    <source>
        <dbReference type="PROSITE" id="PS50943"/>
    </source>
</evidence>
<organism evidence="2 3">
    <name type="scientific">Candidatus Nitrospira nitrificans</name>
    <dbReference type="NCBI Taxonomy" id="1742973"/>
    <lineage>
        <taxon>Bacteria</taxon>
        <taxon>Pseudomonadati</taxon>
        <taxon>Nitrospirota</taxon>
        <taxon>Nitrospiria</taxon>
        <taxon>Nitrospirales</taxon>
        <taxon>Nitrospiraceae</taxon>
        <taxon>Nitrospira</taxon>
    </lineage>
</organism>
<dbReference type="PROSITE" id="PS50943">
    <property type="entry name" value="HTH_CROC1"/>
    <property type="match status" value="1"/>
</dbReference>
<dbReference type="AlphaFoldDB" id="A0A0S4L8G6"/>
<proteinExistence type="predicted"/>
<dbReference type="EMBL" id="CZPZ01000005">
    <property type="protein sequence ID" value="CUS33503.1"/>
    <property type="molecule type" value="Genomic_DNA"/>
</dbReference>
<sequence length="196" mass="22101">MFKEILKDISMLEGLSVKNTNAHWTEKSLSDFIYRVGADFVFQLDNKIDSQKALAETLSVTKSAVSQKLNNPGNLKLETMVKYARALGLKVSVVLYDDGDRDNERGPINSDIFRICWENAGKPKDFWQATSDWVEGVSVNYEVILETNLKYPACPTRAWESLVYKPGNLAETVTITHRRMADTDPQRLPFALHGGT</sequence>
<dbReference type="SUPFAM" id="SSF47413">
    <property type="entry name" value="lambda repressor-like DNA-binding domains"/>
    <property type="match status" value="1"/>
</dbReference>
<dbReference type="Pfam" id="PF01381">
    <property type="entry name" value="HTH_3"/>
    <property type="match status" value="1"/>
</dbReference>
<dbReference type="GO" id="GO:0003677">
    <property type="term" value="F:DNA binding"/>
    <property type="evidence" value="ECO:0007669"/>
    <property type="project" value="InterPro"/>
</dbReference>
<evidence type="ECO:0000313" key="3">
    <source>
        <dbReference type="Proteomes" id="UP000198736"/>
    </source>
</evidence>
<name>A0A0S4L8G6_9BACT</name>
<dbReference type="InterPro" id="IPR001387">
    <property type="entry name" value="Cro/C1-type_HTH"/>
</dbReference>
<gene>
    <name evidence="2" type="ORF">COMA2_130096</name>
</gene>
<dbReference type="Gene3D" id="1.10.260.40">
    <property type="entry name" value="lambda repressor-like DNA-binding domains"/>
    <property type="match status" value="1"/>
</dbReference>
<dbReference type="Proteomes" id="UP000198736">
    <property type="component" value="Unassembled WGS sequence"/>
</dbReference>
<dbReference type="CDD" id="cd00093">
    <property type="entry name" value="HTH_XRE"/>
    <property type="match status" value="1"/>
</dbReference>